<dbReference type="InterPro" id="IPR046230">
    <property type="entry name" value="DUF6263"/>
</dbReference>
<proteinExistence type="predicted"/>
<evidence type="ECO:0000313" key="2">
    <source>
        <dbReference type="Proteomes" id="UP001560573"/>
    </source>
</evidence>
<gene>
    <name evidence="1" type="ORF">QTN47_10080</name>
</gene>
<dbReference type="RefSeq" id="WP_369329247.1">
    <property type="nucleotide sequence ID" value="NZ_JAULBC010000002.1"/>
</dbReference>
<dbReference type="EMBL" id="JAULBC010000002">
    <property type="protein sequence ID" value="MEX6687843.1"/>
    <property type="molecule type" value="Genomic_DNA"/>
</dbReference>
<organism evidence="1 2">
    <name type="scientific">Danxiaibacter flavus</name>
    <dbReference type="NCBI Taxonomy" id="3049108"/>
    <lineage>
        <taxon>Bacteria</taxon>
        <taxon>Pseudomonadati</taxon>
        <taxon>Bacteroidota</taxon>
        <taxon>Chitinophagia</taxon>
        <taxon>Chitinophagales</taxon>
        <taxon>Chitinophagaceae</taxon>
        <taxon>Danxiaibacter</taxon>
    </lineage>
</organism>
<dbReference type="PROSITE" id="PS51257">
    <property type="entry name" value="PROKAR_LIPOPROTEIN"/>
    <property type="match status" value="1"/>
</dbReference>
<dbReference type="Proteomes" id="UP001560573">
    <property type="component" value="Unassembled WGS sequence"/>
</dbReference>
<evidence type="ECO:0000313" key="1">
    <source>
        <dbReference type="EMBL" id="MEX6687843.1"/>
    </source>
</evidence>
<protein>
    <submittedName>
        <fullName evidence="1">DUF6263 family protein</fullName>
    </submittedName>
</protein>
<dbReference type="Pfam" id="PF19777">
    <property type="entry name" value="DUF6263"/>
    <property type="match status" value="1"/>
</dbReference>
<sequence>MTKITSYLSVLFSVLLLISCKNGSYDLKFNPPAGAKYKYVVVMNQEMQQSMKGQEHNVDNTTEMYVTYEILQNTGADKHLKLTYNRFKGSSNGTAYDTDDSSAANGNNPMTFVYNGMKNYPLLITISEKGQVKDVTGIDELLDRVVGSIPLDSARKAMIRTTTEKIMGKDFVKSMIEQSFKIFPSSKVSVGDTWKDSMMLTAGLDFKMANSFTLKGVDNNKATIDVSSDITSGAMDMGMMKIETNMKGTQKGTTELDLPTGMTTSSDLDQQIEGNMKIMGMEIPVKIKTKIKVTGTKI</sequence>
<name>A0ABV3ZH67_9BACT</name>
<accession>A0ABV3ZH67</accession>
<reference evidence="1 2" key="1">
    <citation type="submission" date="2023-07" db="EMBL/GenBank/DDBJ databases">
        <authorList>
            <person name="Lian W.-H."/>
        </authorList>
    </citation>
    <scope>NUCLEOTIDE SEQUENCE [LARGE SCALE GENOMIC DNA]</scope>
    <source>
        <strain evidence="1 2">SYSU DXS3180</strain>
    </source>
</reference>
<comment type="caution">
    <text evidence="1">The sequence shown here is derived from an EMBL/GenBank/DDBJ whole genome shotgun (WGS) entry which is preliminary data.</text>
</comment>
<keyword evidence="2" id="KW-1185">Reference proteome</keyword>